<dbReference type="InterPro" id="IPR000999">
    <property type="entry name" value="RNase_III_dom"/>
</dbReference>
<evidence type="ECO:0000256" key="2">
    <source>
        <dbReference type="ARBA" id="ARBA00022552"/>
    </source>
</evidence>
<keyword evidence="1" id="KW-0690">Ribosome biogenesis</keyword>
<keyword evidence="4" id="KW-0255">Endonuclease</keyword>
<name>A0A9D1IP48_9FIRM</name>
<organism evidence="7 8">
    <name type="scientific">Candidatus Egerieicola faecale</name>
    <dbReference type="NCBI Taxonomy" id="2840774"/>
    <lineage>
        <taxon>Bacteria</taxon>
        <taxon>Bacillati</taxon>
        <taxon>Bacillota</taxon>
        <taxon>Clostridia</taxon>
        <taxon>Eubacteriales</taxon>
        <taxon>Oscillospiraceae</taxon>
        <taxon>Oscillospiraceae incertae sedis</taxon>
        <taxon>Candidatus Egerieicola</taxon>
    </lineage>
</organism>
<gene>
    <name evidence="7" type="ORF">IAD19_01730</name>
</gene>
<protein>
    <submittedName>
        <fullName evidence="7">Mini-ribonuclease 3</fullName>
    </submittedName>
</protein>
<evidence type="ECO:0000256" key="5">
    <source>
        <dbReference type="ARBA" id="ARBA00022801"/>
    </source>
</evidence>
<keyword evidence="5" id="KW-0378">Hydrolase</keyword>
<dbReference type="Proteomes" id="UP000824082">
    <property type="component" value="Unassembled WGS sequence"/>
</dbReference>
<keyword evidence="2" id="KW-0698">rRNA processing</keyword>
<comment type="caution">
    <text evidence="7">The sequence shown here is derived from an EMBL/GenBank/DDBJ whole genome shotgun (WGS) entry which is preliminary data.</text>
</comment>
<dbReference type="PIRSF" id="PIRSF005520">
    <property type="entry name" value="UCP005520"/>
    <property type="match status" value="1"/>
</dbReference>
<dbReference type="InterPro" id="IPR036389">
    <property type="entry name" value="RNase_III_sf"/>
</dbReference>
<evidence type="ECO:0000256" key="1">
    <source>
        <dbReference type="ARBA" id="ARBA00022517"/>
    </source>
</evidence>
<keyword evidence="3" id="KW-0540">Nuclease</keyword>
<dbReference type="SUPFAM" id="SSF69065">
    <property type="entry name" value="RNase III domain-like"/>
    <property type="match status" value="1"/>
</dbReference>
<dbReference type="PANTHER" id="PTHR34276:SF1">
    <property type="entry name" value="MINI-RIBONUCLEASE 3"/>
    <property type="match status" value="1"/>
</dbReference>
<dbReference type="PANTHER" id="PTHR34276">
    <property type="entry name" value="MINI-RIBONUCLEASE 3"/>
    <property type="match status" value="1"/>
</dbReference>
<evidence type="ECO:0000256" key="3">
    <source>
        <dbReference type="ARBA" id="ARBA00022722"/>
    </source>
</evidence>
<dbReference type="InterPro" id="IPR008226">
    <property type="entry name" value="Mini3_fam"/>
</dbReference>
<dbReference type="Gene3D" id="1.10.1520.10">
    <property type="entry name" value="Ribonuclease III domain"/>
    <property type="match status" value="1"/>
</dbReference>
<dbReference type="Pfam" id="PF00636">
    <property type="entry name" value="Ribonuclease_3"/>
    <property type="match status" value="1"/>
</dbReference>
<evidence type="ECO:0000256" key="4">
    <source>
        <dbReference type="ARBA" id="ARBA00022759"/>
    </source>
</evidence>
<feature type="domain" description="RNase III" evidence="6">
    <location>
        <begin position="2"/>
        <end position="85"/>
    </location>
</feature>
<dbReference type="EMBL" id="DVMX01000028">
    <property type="protein sequence ID" value="HIU41255.1"/>
    <property type="molecule type" value="Genomic_DNA"/>
</dbReference>
<evidence type="ECO:0000313" key="7">
    <source>
        <dbReference type="EMBL" id="HIU41255.1"/>
    </source>
</evidence>
<reference evidence="7" key="1">
    <citation type="submission" date="2020-10" db="EMBL/GenBank/DDBJ databases">
        <authorList>
            <person name="Gilroy R."/>
        </authorList>
    </citation>
    <scope>NUCLEOTIDE SEQUENCE</scope>
    <source>
        <strain evidence="7">4509</strain>
    </source>
</reference>
<dbReference type="AlphaFoldDB" id="A0A9D1IP48"/>
<sequence>MVRRRLIETTRLGVSALHRETVKRVCAHYQSQAMEILEPMLTQEELEVYKRGRNASSHVPRHADMLEYRRATGFEALFGYLSLSGQERRLEELFDAFWQPPQTPVKTK</sequence>
<accession>A0A9D1IP48</accession>
<proteinExistence type="predicted"/>
<evidence type="ECO:0000259" key="6">
    <source>
        <dbReference type="Pfam" id="PF00636"/>
    </source>
</evidence>
<dbReference type="GO" id="GO:0004525">
    <property type="term" value="F:ribonuclease III activity"/>
    <property type="evidence" value="ECO:0007669"/>
    <property type="project" value="InterPro"/>
</dbReference>
<dbReference type="GO" id="GO:0006364">
    <property type="term" value="P:rRNA processing"/>
    <property type="evidence" value="ECO:0007669"/>
    <property type="project" value="UniProtKB-KW"/>
</dbReference>
<reference evidence="7" key="2">
    <citation type="journal article" date="2021" name="PeerJ">
        <title>Extensive microbial diversity within the chicken gut microbiome revealed by metagenomics and culture.</title>
        <authorList>
            <person name="Gilroy R."/>
            <person name="Ravi A."/>
            <person name="Getino M."/>
            <person name="Pursley I."/>
            <person name="Horton D.L."/>
            <person name="Alikhan N.F."/>
            <person name="Baker D."/>
            <person name="Gharbi K."/>
            <person name="Hall N."/>
            <person name="Watson M."/>
            <person name="Adriaenssens E.M."/>
            <person name="Foster-Nyarko E."/>
            <person name="Jarju S."/>
            <person name="Secka A."/>
            <person name="Antonio M."/>
            <person name="Oren A."/>
            <person name="Chaudhuri R.R."/>
            <person name="La Ragione R."/>
            <person name="Hildebrand F."/>
            <person name="Pallen M.J."/>
        </authorList>
    </citation>
    <scope>NUCLEOTIDE SEQUENCE</scope>
    <source>
        <strain evidence="7">4509</strain>
    </source>
</reference>
<evidence type="ECO:0000313" key="8">
    <source>
        <dbReference type="Proteomes" id="UP000824082"/>
    </source>
</evidence>